<keyword evidence="1" id="KW-1133">Transmembrane helix</keyword>
<dbReference type="Proteomes" id="UP000499080">
    <property type="component" value="Unassembled WGS sequence"/>
</dbReference>
<reference evidence="2 3" key="1">
    <citation type="journal article" date="2019" name="Sci. Rep.">
        <title>Orb-weaving spider Araneus ventricosus genome elucidates the spidroin gene catalogue.</title>
        <authorList>
            <person name="Kono N."/>
            <person name="Nakamura H."/>
            <person name="Ohtoshi R."/>
            <person name="Moran D.A.P."/>
            <person name="Shinohara A."/>
            <person name="Yoshida Y."/>
            <person name="Fujiwara M."/>
            <person name="Mori M."/>
            <person name="Tomita M."/>
            <person name="Arakawa K."/>
        </authorList>
    </citation>
    <scope>NUCLEOTIDE SEQUENCE [LARGE SCALE GENOMIC DNA]</scope>
</reference>
<dbReference type="AlphaFoldDB" id="A0A4Y2E633"/>
<keyword evidence="1" id="KW-0812">Transmembrane</keyword>
<gene>
    <name evidence="2" type="ORF">AVEN_157851_1</name>
</gene>
<proteinExistence type="predicted"/>
<name>A0A4Y2E633_ARAVE</name>
<feature type="transmembrane region" description="Helical" evidence="1">
    <location>
        <begin position="78"/>
        <end position="99"/>
    </location>
</feature>
<dbReference type="EMBL" id="BGPR01000522">
    <property type="protein sequence ID" value="GBM24590.1"/>
    <property type="molecule type" value="Genomic_DNA"/>
</dbReference>
<protein>
    <submittedName>
        <fullName evidence="2">Uncharacterized protein</fullName>
    </submittedName>
</protein>
<accession>A0A4Y2E633</accession>
<sequence>MSTRKSSAYVPVNEPTASIPASASVPASSCIYTTRSGRKVSFLLPLKYRPSDMGHCRGAVRTILCYSLINLRYYYCDIVLELLNCLICIFSCSLLIFFYDMATVFCH</sequence>
<organism evidence="2 3">
    <name type="scientific">Araneus ventricosus</name>
    <name type="common">Orbweaver spider</name>
    <name type="synonym">Epeira ventricosa</name>
    <dbReference type="NCBI Taxonomy" id="182803"/>
    <lineage>
        <taxon>Eukaryota</taxon>
        <taxon>Metazoa</taxon>
        <taxon>Ecdysozoa</taxon>
        <taxon>Arthropoda</taxon>
        <taxon>Chelicerata</taxon>
        <taxon>Arachnida</taxon>
        <taxon>Araneae</taxon>
        <taxon>Araneomorphae</taxon>
        <taxon>Entelegynae</taxon>
        <taxon>Araneoidea</taxon>
        <taxon>Araneidae</taxon>
        <taxon>Araneus</taxon>
    </lineage>
</organism>
<keyword evidence="1" id="KW-0472">Membrane</keyword>
<keyword evidence="3" id="KW-1185">Reference proteome</keyword>
<comment type="caution">
    <text evidence="2">The sequence shown here is derived from an EMBL/GenBank/DDBJ whole genome shotgun (WGS) entry which is preliminary data.</text>
</comment>
<evidence type="ECO:0000256" key="1">
    <source>
        <dbReference type="SAM" id="Phobius"/>
    </source>
</evidence>
<evidence type="ECO:0000313" key="2">
    <source>
        <dbReference type="EMBL" id="GBM24590.1"/>
    </source>
</evidence>
<evidence type="ECO:0000313" key="3">
    <source>
        <dbReference type="Proteomes" id="UP000499080"/>
    </source>
</evidence>